<accession>A0A9E7ERG5</accession>
<feature type="region of interest" description="Disordered" evidence="1">
    <location>
        <begin position="1"/>
        <end position="59"/>
    </location>
</feature>
<feature type="compositionally biased region" description="Low complexity" evidence="1">
    <location>
        <begin position="44"/>
        <end position="59"/>
    </location>
</feature>
<sequence length="59" mass="5854">VRSSRSRGGGDRAVAGDAAGDEPLRAPSATPCARTLRRIPRPAAPASTAATAARSSPGQ</sequence>
<keyword evidence="3" id="KW-1185">Reference proteome</keyword>
<reference evidence="2" key="1">
    <citation type="submission" date="2022-05" db="EMBL/GenBank/DDBJ databases">
        <title>The Musa troglodytarum L. genome provides insights into the mechanism of non-climacteric behaviour and enrichment of carotenoids.</title>
        <authorList>
            <person name="Wang J."/>
        </authorList>
    </citation>
    <scope>NUCLEOTIDE SEQUENCE</scope>
    <source>
        <tissue evidence="2">Leaf</tissue>
    </source>
</reference>
<evidence type="ECO:0000313" key="3">
    <source>
        <dbReference type="Proteomes" id="UP001055439"/>
    </source>
</evidence>
<proteinExistence type="predicted"/>
<dbReference type="OrthoDB" id="5428132at2759"/>
<feature type="non-terminal residue" evidence="2">
    <location>
        <position position="1"/>
    </location>
</feature>
<organism evidence="2 3">
    <name type="scientific">Musa troglodytarum</name>
    <name type="common">fe'i banana</name>
    <dbReference type="NCBI Taxonomy" id="320322"/>
    <lineage>
        <taxon>Eukaryota</taxon>
        <taxon>Viridiplantae</taxon>
        <taxon>Streptophyta</taxon>
        <taxon>Embryophyta</taxon>
        <taxon>Tracheophyta</taxon>
        <taxon>Spermatophyta</taxon>
        <taxon>Magnoliopsida</taxon>
        <taxon>Liliopsida</taxon>
        <taxon>Zingiberales</taxon>
        <taxon>Musaceae</taxon>
        <taxon>Musa</taxon>
    </lineage>
</organism>
<name>A0A9E7ERG5_9LILI</name>
<protein>
    <submittedName>
        <fullName evidence="2">Zinc finger protein</fullName>
    </submittedName>
</protein>
<dbReference type="AlphaFoldDB" id="A0A9E7ERG5"/>
<dbReference type="Proteomes" id="UP001055439">
    <property type="component" value="Chromosome 10"/>
</dbReference>
<evidence type="ECO:0000313" key="2">
    <source>
        <dbReference type="EMBL" id="URD81866.1"/>
    </source>
</evidence>
<evidence type="ECO:0000256" key="1">
    <source>
        <dbReference type="SAM" id="MobiDB-lite"/>
    </source>
</evidence>
<dbReference type="EMBL" id="CP097503">
    <property type="protein sequence ID" value="URD81866.1"/>
    <property type="molecule type" value="Genomic_DNA"/>
</dbReference>
<gene>
    <name evidence="2" type="ORF">MUK42_18845</name>
</gene>